<reference evidence="1" key="1">
    <citation type="submission" date="2021-06" db="EMBL/GenBank/DDBJ databases">
        <authorList>
            <person name="Kallberg Y."/>
            <person name="Tangrot J."/>
            <person name="Rosling A."/>
        </authorList>
    </citation>
    <scope>NUCLEOTIDE SEQUENCE</scope>
    <source>
        <strain evidence="1">CL551</strain>
    </source>
</reference>
<sequence>MDLLGSGIASTRTQLSFFALNAQTPTFFRICGGHSRSIFERSNETKYVKRLRDRVWIVGLPDLEDSLFIVH</sequence>
<protein>
    <submittedName>
        <fullName evidence="1">10602_t:CDS:1</fullName>
    </submittedName>
</protein>
<gene>
    <name evidence="1" type="ORF">AMORRO_LOCUS1945</name>
</gene>
<evidence type="ECO:0000313" key="1">
    <source>
        <dbReference type="EMBL" id="CAG8473022.1"/>
    </source>
</evidence>
<evidence type="ECO:0000313" key="2">
    <source>
        <dbReference type="Proteomes" id="UP000789342"/>
    </source>
</evidence>
<dbReference type="Proteomes" id="UP000789342">
    <property type="component" value="Unassembled WGS sequence"/>
</dbReference>
<comment type="caution">
    <text evidence="1">The sequence shown here is derived from an EMBL/GenBank/DDBJ whole genome shotgun (WGS) entry which is preliminary data.</text>
</comment>
<name>A0A9N8Z8J8_9GLOM</name>
<accession>A0A9N8Z8J8</accession>
<dbReference type="AlphaFoldDB" id="A0A9N8Z8J8"/>
<organism evidence="1 2">
    <name type="scientific">Acaulospora morrowiae</name>
    <dbReference type="NCBI Taxonomy" id="94023"/>
    <lineage>
        <taxon>Eukaryota</taxon>
        <taxon>Fungi</taxon>
        <taxon>Fungi incertae sedis</taxon>
        <taxon>Mucoromycota</taxon>
        <taxon>Glomeromycotina</taxon>
        <taxon>Glomeromycetes</taxon>
        <taxon>Diversisporales</taxon>
        <taxon>Acaulosporaceae</taxon>
        <taxon>Acaulospora</taxon>
    </lineage>
</organism>
<keyword evidence="2" id="KW-1185">Reference proteome</keyword>
<dbReference type="EMBL" id="CAJVPV010000761">
    <property type="protein sequence ID" value="CAG8473022.1"/>
    <property type="molecule type" value="Genomic_DNA"/>
</dbReference>
<proteinExistence type="predicted"/>